<dbReference type="InterPro" id="IPR016161">
    <property type="entry name" value="Ald_DH/histidinol_DH"/>
</dbReference>
<dbReference type="FunFam" id="3.40.309.10:FF:000002">
    <property type="entry name" value="Methylmalonate-semialdehyde dehydrogenase (Acylating)"/>
    <property type="match status" value="1"/>
</dbReference>
<dbReference type="InterPro" id="IPR016160">
    <property type="entry name" value="Ald_DH_CS_CYS"/>
</dbReference>
<dbReference type="eggNOG" id="COG1012">
    <property type="taxonomic scope" value="Bacteria"/>
</dbReference>
<name>M9R859_9RHOB</name>
<gene>
    <name evidence="5" type="primary">mmsA</name>
    <name evidence="5" type="ORF">OAN307_c28490</name>
</gene>
<dbReference type="HOGENOM" id="CLU_005391_1_10_5"/>
<sequence length="539" mass="57926">MTKTQGYDVVRNPNVYIRAVYRLCTPCVRLSPPKNRSLIMTTEFTHFIGGEHVKGTSGRFADVFNPATGEVQGRVPLATAAELDHAVTIAAAAQPKWAATNPQRRARVLMAFVGLLNRDMDKLAEALSREHGKTIPDAKGDVQRGLEVVEYCIGAPELLKGEYTDGAGPGIDIYSMRQALGVTAGITPFNFPAMIPMWMFAPAIACGNAFILKPSERDPSVPLMLAELLEEAGLPAGIIQVVNGDKEAVDAIIDNDTIQSIGFVGSTPIAEYIYGRGCSNGKRVQCFGGAKNHMIIMPDADLDQAADALVGAGYGAAGERCMAISVAVPVGEETADRLIEKLIPRIEKLRVGPYTGGDDVDYGPVVTAAAKANILKMIEGGIDAGAELVVDGRGFKLQGYEDGFFVGPHLFDRVTPDMEIYQKEIFGPVLSCVRAASYEEALGLAMDHEMGNGTAIFTRDGDAARDFASRVNVGMIGINVPIPVPLAYHTFGGWKKSVFGDLNQHGPDAFKFYTRTKTVTSRWPSGIKQGGEFNFKAMD</sequence>
<dbReference type="InterPro" id="IPR016162">
    <property type="entry name" value="Ald_DH_N"/>
</dbReference>
<dbReference type="Gene3D" id="3.40.309.10">
    <property type="entry name" value="Aldehyde Dehydrogenase, Chain A, domain 2"/>
    <property type="match status" value="1"/>
</dbReference>
<evidence type="ECO:0000313" key="6">
    <source>
        <dbReference type="Proteomes" id="UP000005307"/>
    </source>
</evidence>
<dbReference type="Pfam" id="PF00171">
    <property type="entry name" value="Aldedh"/>
    <property type="match status" value="1"/>
</dbReference>
<keyword evidence="6" id="KW-1185">Reference proteome</keyword>
<dbReference type="InterPro" id="IPR015590">
    <property type="entry name" value="Aldehyde_DH_dom"/>
</dbReference>
<keyword evidence="2 5" id="KW-0560">Oxidoreductase</keyword>
<evidence type="ECO:0000313" key="5">
    <source>
        <dbReference type="EMBL" id="AGI68417.1"/>
    </source>
</evidence>
<dbReference type="KEGG" id="oat:OAN307_c28490"/>
<dbReference type="GO" id="GO:0004491">
    <property type="term" value="F:methylmalonate-semialdehyde dehydrogenase (acylating, NAD) activity"/>
    <property type="evidence" value="ECO:0007669"/>
    <property type="project" value="UniProtKB-EC"/>
</dbReference>
<dbReference type="EMBL" id="CP003740">
    <property type="protein sequence ID" value="AGI68417.1"/>
    <property type="molecule type" value="Genomic_DNA"/>
</dbReference>
<evidence type="ECO:0000259" key="4">
    <source>
        <dbReference type="Pfam" id="PF00171"/>
    </source>
</evidence>
<organism evidence="5 6">
    <name type="scientific">Octadecabacter antarcticus 307</name>
    <dbReference type="NCBI Taxonomy" id="391626"/>
    <lineage>
        <taxon>Bacteria</taxon>
        <taxon>Pseudomonadati</taxon>
        <taxon>Pseudomonadota</taxon>
        <taxon>Alphaproteobacteria</taxon>
        <taxon>Rhodobacterales</taxon>
        <taxon>Roseobacteraceae</taxon>
        <taxon>Octadecabacter</taxon>
    </lineage>
</organism>
<evidence type="ECO:0000256" key="3">
    <source>
        <dbReference type="ARBA" id="ARBA00023027"/>
    </source>
</evidence>
<dbReference type="NCBIfam" id="TIGR01722">
    <property type="entry name" value="MMSDH"/>
    <property type="match status" value="1"/>
</dbReference>
<reference evidence="5 6" key="1">
    <citation type="journal article" date="2013" name="PLoS ONE">
        <title>Poles Apart: Arctic and Antarctic Octadecabacter strains Share High Genome Plasticity and a New Type of Xanthorhodopsin.</title>
        <authorList>
            <person name="Vollmers J."/>
            <person name="Voget S."/>
            <person name="Dietrich S."/>
            <person name="Gollnow K."/>
            <person name="Smits M."/>
            <person name="Meyer K."/>
            <person name="Brinkhoff T."/>
            <person name="Simon M."/>
            <person name="Daniel R."/>
        </authorList>
    </citation>
    <scope>NUCLEOTIDE SEQUENCE [LARGE SCALE GENOMIC DNA]</scope>
    <source>
        <strain evidence="5 6">307</strain>
    </source>
</reference>
<dbReference type="AlphaFoldDB" id="M9R859"/>
<dbReference type="Gene3D" id="3.40.605.10">
    <property type="entry name" value="Aldehyde Dehydrogenase, Chain A, domain 1"/>
    <property type="match status" value="1"/>
</dbReference>
<evidence type="ECO:0000256" key="1">
    <source>
        <dbReference type="ARBA" id="ARBA00013048"/>
    </source>
</evidence>
<proteinExistence type="predicted"/>
<feature type="domain" description="Aldehyde dehydrogenase" evidence="4">
    <location>
        <begin position="53"/>
        <end position="519"/>
    </location>
</feature>
<dbReference type="PROSITE" id="PS00070">
    <property type="entry name" value="ALDEHYDE_DEHYDR_CYS"/>
    <property type="match status" value="1"/>
</dbReference>
<dbReference type="EC" id="1.2.1.27" evidence="1"/>
<dbReference type="GO" id="GO:0006574">
    <property type="term" value="P:L-valine catabolic process"/>
    <property type="evidence" value="ECO:0007669"/>
    <property type="project" value="TreeGrafter"/>
</dbReference>
<dbReference type="Proteomes" id="UP000005307">
    <property type="component" value="Chromosome"/>
</dbReference>
<dbReference type="FunFam" id="3.40.605.10:FF:000003">
    <property type="entry name" value="Methylmalonate-semialdehyde dehydrogenase [acylating]"/>
    <property type="match status" value="1"/>
</dbReference>
<evidence type="ECO:0000256" key="2">
    <source>
        <dbReference type="ARBA" id="ARBA00023002"/>
    </source>
</evidence>
<dbReference type="STRING" id="391626.OAN307_c28490"/>
<dbReference type="CDD" id="cd07085">
    <property type="entry name" value="ALDH_F6_MMSDH"/>
    <property type="match status" value="1"/>
</dbReference>
<dbReference type="SUPFAM" id="SSF53720">
    <property type="entry name" value="ALDH-like"/>
    <property type="match status" value="1"/>
</dbReference>
<dbReference type="PANTHER" id="PTHR43866">
    <property type="entry name" value="MALONATE-SEMIALDEHYDE DEHYDROGENASE"/>
    <property type="match status" value="1"/>
</dbReference>
<dbReference type="GO" id="GO:0006210">
    <property type="term" value="P:thymine catabolic process"/>
    <property type="evidence" value="ECO:0007669"/>
    <property type="project" value="TreeGrafter"/>
</dbReference>
<dbReference type="InterPro" id="IPR016163">
    <property type="entry name" value="Ald_DH_C"/>
</dbReference>
<keyword evidence="3" id="KW-0520">NAD</keyword>
<protein>
    <recommendedName>
        <fullName evidence="1">methylmalonate-semialdehyde dehydrogenase (CoA acylating)</fullName>
        <ecNumber evidence="1">1.2.1.27</ecNumber>
    </recommendedName>
</protein>
<dbReference type="InterPro" id="IPR010061">
    <property type="entry name" value="MeMal-semiAld_DH"/>
</dbReference>
<dbReference type="PANTHER" id="PTHR43866:SF4">
    <property type="entry name" value="MALONATE-SEMIALDEHYDE DEHYDROGENASE"/>
    <property type="match status" value="1"/>
</dbReference>
<accession>M9R859</accession>